<dbReference type="PANTHER" id="PTHR43553">
    <property type="entry name" value="HEAVY METAL TRANSPORTER"/>
    <property type="match status" value="1"/>
</dbReference>
<dbReference type="Pfam" id="PF00005">
    <property type="entry name" value="ABC_tran"/>
    <property type="match status" value="1"/>
</dbReference>
<evidence type="ECO:0000313" key="6">
    <source>
        <dbReference type="EMBL" id="AGS05446.1"/>
    </source>
</evidence>
<keyword evidence="3" id="KW-0547">Nucleotide-binding</keyword>
<protein>
    <submittedName>
        <fullName evidence="6">Cobalt/nickel transport system ATP-binding protein</fullName>
    </submittedName>
</protein>
<evidence type="ECO:0000259" key="5">
    <source>
        <dbReference type="Pfam" id="PF00005"/>
    </source>
</evidence>
<evidence type="ECO:0000256" key="4">
    <source>
        <dbReference type="ARBA" id="ARBA00022840"/>
    </source>
</evidence>
<dbReference type="Gene3D" id="3.40.50.300">
    <property type="entry name" value="P-loop containing nucleotide triphosphate hydrolases"/>
    <property type="match status" value="1"/>
</dbReference>
<reference evidence="6 7" key="1">
    <citation type="journal article" date="2013" name="BMC Microbiol.">
        <title>Dynamics of fecal microbial communities in children with diarrhea of unknown etiology and genomic analysis of associated Streptococcus lutetiensis.</title>
        <authorList>
            <person name="Jin D."/>
            <person name="Chen C."/>
            <person name="Li L."/>
            <person name="Lu S."/>
            <person name="Li Z."/>
            <person name="Zhou Z."/>
            <person name="Jing H."/>
            <person name="Xu Y."/>
            <person name="Du P."/>
            <person name="Wang H."/>
            <person name="Xiong Y."/>
            <person name="Zheng H."/>
            <person name="Bai X."/>
            <person name="Sun H."/>
            <person name="Wang L."/>
            <person name="Ye C."/>
            <person name="Gottschalk M."/>
            <person name="Xu J."/>
        </authorList>
    </citation>
    <scope>NUCLEOTIDE SEQUENCE [LARGE SCALE GENOMIC DNA]</scope>
    <source>
        <strain evidence="6 7">033</strain>
    </source>
</reference>
<organism evidence="6 7">
    <name type="scientific">Streptococcus lutetiensis 033</name>
    <dbReference type="NCBI Taxonomy" id="1076934"/>
    <lineage>
        <taxon>Bacteria</taxon>
        <taxon>Bacillati</taxon>
        <taxon>Bacillota</taxon>
        <taxon>Bacilli</taxon>
        <taxon>Lactobacillales</taxon>
        <taxon>Streptococcaceae</taxon>
        <taxon>Streptococcus</taxon>
    </lineage>
</organism>
<gene>
    <name evidence="6" type="ORF">KE3_0956</name>
</gene>
<dbReference type="InterPro" id="IPR027417">
    <property type="entry name" value="P-loop_NTPase"/>
</dbReference>
<keyword evidence="7" id="KW-1185">Reference proteome</keyword>
<dbReference type="GO" id="GO:0016887">
    <property type="term" value="F:ATP hydrolysis activity"/>
    <property type="evidence" value="ECO:0007669"/>
    <property type="project" value="InterPro"/>
</dbReference>
<evidence type="ECO:0000313" key="7">
    <source>
        <dbReference type="Proteomes" id="UP000015268"/>
    </source>
</evidence>
<sequence length="102" mass="11564">MILYFQTAKLSGDMTYDGKSLLDRDIFTLSGGETKRLLLSMAKVSDKPIIILDEPKSGLCRGQMINMIDILQQMVPNEKIIIIVTHDYELIKNCKGKIIEFV</sequence>
<dbReference type="SUPFAM" id="SSF52540">
    <property type="entry name" value="P-loop containing nucleoside triphosphate hydrolases"/>
    <property type="match status" value="1"/>
</dbReference>
<comment type="similarity">
    <text evidence="1">Belongs to the ABC transporter superfamily.</text>
</comment>
<dbReference type="AlphaFoldDB" id="A0AB33ALR0"/>
<dbReference type="InterPro" id="IPR050095">
    <property type="entry name" value="ECF_ABC_transporter_ATP-bd"/>
</dbReference>
<name>A0AB33ALR0_9STRE</name>
<dbReference type="RefSeq" id="WP_020916720.1">
    <property type="nucleotide sequence ID" value="NC_021900.1"/>
</dbReference>
<dbReference type="GO" id="GO:0043190">
    <property type="term" value="C:ATP-binding cassette (ABC) transporter complex"/>
    <property type="evidence" value="ECO:0007669"/>
    <property type="project" value="TreeGrafter"/>
</dbReference>
<evidence type="ECO:0000256" key="1">
    <source>
        <dbReference type="ARBA" id="ARBA00005417"/>
    </source>
</evidence>
<keyword evidence="2" id="KW-0813">Transport</keyword>
<dbReference type="Proteomes" id="UP000015268">
    <property type="component" value="Chromosome"/>
</dbReference>
<dbReference type="GO" id="GO:0005524">
    <property type="term" value="F:ATP binding"/>
    <property type="evidence" value="ECO:0007669"/>
    <property type="project" value="UniProtKB-KW"/>
</dbReference>
<dbReference type="EMBL" id="CP003025">
    <property type="protein sequence ID" value="AGS05446.1"/>
    <property type="molecule type" value="Genomic_DNA"/>
</dbReference>
<evidence type="ECO:0000256" key="3">
    <source>
        <dbReference type="ARBA" id="ARBA00022741"/>
    </source>
</evidence>
<feature type="domain" description="ABC transporter" evidence="5">
    <location>
        <begin position="19"/>
        <end position="56"/>
    </location>
</feature>
<proteinExistence type="inferred from homology"/>
<keyword evidence="4 6" id="KW-0067">ATP-binding</keyword>
<dbReference type="GO" id="GO:0042626">
    <property type="term" value="F:ATPase-coupled transmembrane transporter activity"/>
    <property type="evidence" value="ECO:0007669"/>
    <property type="project" value="TreeGrafter"/>
</dbReference>
<dbReference type="InterPro" id="IPR003439">
    <property type="entry name" value="ABC_transporter-like_ATP-bd"/>
</dbReference>
<evidence type="ECO:0000256" key="2">
    <source>
        <dbReference type="ARBA" id="ARBA00022448"/>
    </source>
</evidence>
<accession>A0AB33ALR0</accession>
<dbReference type="KEGG" id="slu:KE3_0956"/>